<dbReference type="AlphaFoldDB" id="D7GXX2"/>
<dbReference type="InterPro" id="IPR003034">
    <property type="entry name" value="SAP_dom"/>
</dbReference>
<evidence type="ECO:0000259" key="1">
    <source>
        <dbReference type="PROSITE" id="PS50800"/>
    </source>
</evidence>
<protein>
    <recommendedName>
        <fullName evidence="1">SAP domain-containing protein</fullName>
    </recommendedName>
</protein>
<dbReference type="Proteomes" id="UP000007266">
    <property type="component" value="Unassembled WGS sequence"/>
</dbReference>
<dbReference type="InterPro" id="IPR036361">
    <property type="entry name" value="SAP_dom_sf"/>
</dbReference>
<dbReference type="InParanoid" id="D7GXX2"/>
<sequence length="164" mass="18651">MSGTDDELDSDTEAGDIRVGWIYRLRKQELISDLKRFGLSTEGTVEELRRRLRQFVKENAAAVGTFLESTVRALKKKSSGGVPTIHTQKRRPLRNGIIGPNPGIRRVDSGNKTVEIRREELHEYHIKLDKGKTRIFNEHSATNVITKTKTGTKTHMELEQQQTV</sequence>
<keyword evidence="3" id="KW-1185">Reference proteome</keyword>
<dbReference type="PROSITE" id="PS50800">
    <property type="entry name" value="SAP"/>
    <property type="match status" value="1"/>
</dbReference>
<feature type="domain" description="SAP" evidence="1">
    <location>
        <begin position="22"/>
        <end position="56"/>
    </location>
</feature>
<proteinExistence type="predicted"/>
<dbReference type="EMBL" id="KQ973278">
    <property type="protein sequence ID" value="EFA13611.1"/>
    <property type="molecule type" value="Genomic_DNA"/>
</dbReference>
<dbReference type="HOGENOM" id="CLU_1621174_0_0_1"/>
<dbReference type="PhylomeDB" id="D7GXX2"/>
<organism evidence="2 3">
    <name type="scientific">Tribolium castaneum</name>
    <name type="common">Red flour beetle</name>
    <dbReference type="NCBI Taxonomy" id="7070"/>
    <lineage>
        <taxon>Eukaryota</taxon>
        <taxon>Metazoa</taxon>
        <taxon>Ecdysozoa</taxon>
        <taxon>Arthropoda</taxon>
        <taxon>Hexapoda</taxon>
        <taxon>Insecta</taxon>
        <taxon>Pterygota</taxon>
        <taxon>Neoptera</taxon>
        <taxon>Endopterygota</taxon>
        <taxon>Coleoptera</taxon>
        <taxon>Polyphaga</taxon>
        <taxon>Cucujiformia</taxon>
        <taxon>Tenebrionidae</taxon>
        <taxon>Tenebrionidae incertae sedis</taxon>
        <taxon>Tribolium</taxon>
    </lineage>
</organism>
<accession>D7GXX2</accession>
<evidence type="ECO:0000313" key="2">
    <source>
        <dbReference type="EMBL" id="EFA13611.1"/>
    </source>
</evidence>
<name>D7GXX2_TRICA</name>
<dbReference type="Gene3D" id="1.10.720.30">
    <property type="entry name" value="SAP domain"/>
    <property type="match status" value="1"/>
</dbReference>
<reference evidence="2 3" key="2">
    <citation type="journal article" date="2010" name="Nucleic Acids Res.">
        <title>BeetleBase in 2010: revisions to provide comprehensive genomic information for Tribolium castaneum.</title>
        <authorList>
            <person name="Kim H.S."/>
            <person name="Murphy T."/>
            <person name="Xia J."/>
            <person name="Caragea D."/>
            <person name="Park Y."/>
            <person name="Beeman R.W."/>
            <person name="Lorenzen M.D."/>
            <person name="Butcher S."/>
            <person name="Manak J.R."/>
            <person name="Brown S.J."/>
        </authorList>
    </citation>
    <scope>NUCLEOTIDE SEQUENCE [LARGE SCALE GENOMIC DNA]</scope>
    <source>
        <strain evidence="2 3">Georgia GA2</strain>
    </source>
</reference>
<reference evidence="2 3" key="1">
    <citation type="journal article" date="2008" name="Nature">
        <title>The genome of the model beetle and pest Tribolium castaneum.</title>
        <authorList>
            <consortium name="Tribolium Genome Sequencing Consortium"/>
            <person name="Richards S."/>
            <person name="Gibbs R.A."/>
            <person name="Weinstock G.M."/>
            <person name="Brown S.J."/>
            <person name="Denell R."/>
            <person name="Beeman R.W."/>
            <person name="Gibbs R."/>
            <person name="Beeman R.W."/>
            <person name="Brown S.J."/>
            <person name="Bucher G."/>
            <person name="Friedrich M."/>
            <person name="Grimmelikhuijzen C.J."/>
            <person name="Klingler M."/>
            <person name="Lorenzen M."/>
            <person name="Richards S."/>
            <person name="Roth S."/>
            <person name="Schroder R."/>
            <person name="Tautz D."/>
            <person name="Zdobnov E.M."/>
            <person name="Muzny D."/>
            <person name="Gibbs R.A."/>
            <person name="Weinstock G.M."/>
            <person name="Attaway T."/>
            <person name="Bell S."/>
            <person name="Buhay C.J."/>
            <person name="Chandrabose M.N."/>
            <person name="Chavez D."/>
            <person name="Clerk-Blankenburg K.P."/>
            <person name="Cree A."/>
            <person name="Dao M."/>
            <person name="Davis C."/>
            <person name="Chacko J."/>
            <person name="Dinh H."/>
            <person name="Dugan-Rocha S."/>
            <person name="Fowler G."/>
            <person name="Garner T.T."/>
            <person name="Garnes J."/>
            <person name="Gnirke A."/>
            <person name="Hawes A."/>
            <person name="Hernandez J."/>
            <person name="Hines S."/>
            <person name="Holder M."/>
            <person name="Hume J."/>
            <person name="Jhangiani S.N."/>
            <person name="Joshi V."/>
            <person name="Khan Z.M."/>
            <person name="Jackson L."/>
            <person name="Kovar C."/>
            <person name="Kowis A."/>
            <person name="Lee S."/>
            <person name="Lewis L.R."/>
            <person name="Margolis J."/>
            <person name="Morgan M."/>
            <person name="Nazareth L.V."/>
            <person name="Nguyen N."/>
            <person name="Okwuonu G."/>
            <person name="Parker D."/>
            <person name="Richards S."/>
            <person name="Ruiz S.J."/>
            <person name="Santibanez J."/>
            <person name="Savard J."/>
            <person name="Scherer S.E."/>
            <person name="Schneider B."/>
            <person name="Sodergren E."/>
            <person name="Tautz D."/>
            <person name="Vattahil S."/>
            <person name="Villasana D."/>
            <person name="White C.S."/>
            <person name="Wright R."/>
            <person name="Park Y."/>
            <person name="Beeman R.W."/>
            <person name="Lord J."/>
            <person name="Oppert B."/>
            <person name="Lorenzen M."/>
            <person name="Brown S."/>
            <person name="Wang L."/>
            <person name="Savard J."/>
            <person name="Tautz D."/>
            <person name="Richards S."/>
            <person name="Weinstock G."/>
            <person name="Gibbs R.A."/>
            <person name="Liu Y."/>
            <person name="Worley K."/>
            <person name="Weinstock G."/>
            <person name="Elsik C.G."/>
            <person name="Reese J.T."/>
            <person name="Elhaik E."/>
            <person name="Landan G."/>
            <person name="Graur D."/>
            <person name="Arensburger P."/>
            <person name="Atkinson P."/>
            <person name="Beeman R.W."/>
            <person name="Beidler J."/>
            <person name="Brown S.J."/>
            <person name="Demuth J.P."/>
            <person name="Drury D.W."/>
            <person name="Du Y.Z."/>
            <person name="Fujiwara H."/>
            <person name="Lorenzen M."/>
            <person name="Maselli V."/>
            <person name="Osanai M."/>
            <person name="Park Y."/>
            <person name="Robertson H.M."/>
            <person name="Tu Z."/>
            <person name="Wang J.J."/>
            <person name="Wang S."/>
            <person name="Richards S."/>
            <person name="Song H."/>
            <person name="Zhang L."/>
            <person name="Sodergren E."/>
            <person name="Werner D."/>
            <person name="Stanke M."/>
            <person name="Morgenstern B."/>
            <person name="Solovyev V."/>
            <person name="Kosarev P."/>
            <person name="Brown G."/>
            <person name="Chen H.C."/>
            <person name="Ermolaeva O."/>
            <person name="Hlavina W."/>
            <person name="Kapustin Y."/>
            <person name="Kiryutin B."/>
            <person name="Kitts P."/>
            <person name="Maglott D."/>
            <person name="Pruitt K."/>
            <person name="Sapojnikov V."/>
            <person name="Souvorov A."/>
            <person name="Mackey A.J."/>
            <person name="Waterhouse R.M."/>
            <person name="Wyder S."/>
            <person name="Zdobnov E.M."/>
            <person name="Zdobnov E.M."/>
            <person name="Wyder S."/>
            <person name="Kriventseva E.V."/>
            <person name="Kadowaki T."/>
            <person name="Bork P."/>
            <person name="Aranda M."/>
            <person name="Bao R."/>
            <person name="Beermann A."/>
            <person name="Berns N."/>
            <person name="Bolognesi R."/>
            <person name="Bonneton F."/>
            <person name="Bopp D."/>
            <person name="Brown S.J."/>
            <person name="Bucher G."/>
            <person name="Butts T."/>
            <person name="Chaumot A."/>
            <person name="Denell R.E."/>
            <person name="Ferrier D.E."/>
            <person name="Friedrich M."/>
            <person name="Gordon C.M."/>
            <person name="Jindra M."/>
            <person name="Klingler M."/>
            <person name="Lan Q."/>
            <person name="Lattorff H.M."/>
            <person name="Laudet V."/>
            <person name="von Levetsow C."/>
            <person name="Liu Z."/>
            <person name="Lutz R."/>
            <person name="Lynch J.A."/>
            <person name="da Fonseca R.N."/>
            <person name="Posnien N."/>
            <person name="Reuter R."/>
            <person name="Roth S."/>
            <person name="Savard J."/>
            <person name="Schinko J.B."/>
            <person name="Schmitt C."/>
            <person name="Schoppmeier M."/>
            <person name="Schroder R."/>
            <person name="Shippy T.D."/>
            <person name="Simonnet F."/>
            <person name="Marques-Souza H."/>
            <person name="Tautz D."/>
            <person name="Tomoyasu Y."/>
            <person name="Trauner J."/>
            <person name="Van der Zee M."/>
            <person name="Vervoort M."/>
            <person name="Wittkopp N."/>
            <person name="Wimmer E.A."/>
            <person name="Yang X."/>
            <person name="Jones A.K."/>
            <person name="Sattelle D.B."/>
            <person name="Ebert P.R."/>
            <person name="Nelson D."/>
            <person name="Scott J.G."/>
            <person name="Beeman R.W."/>
            <person name="Muthukrishnan S."/>
            <person name="Kramer K.J."/>
            <person name="Arakane Y."/>
            <person name="Beeman R.W."/>
            <person name="Zhu Q."/>
            <person name="Hogenkamp D."/>
            <person name="Dixit R."/>
            <person name="Oppert B."/>
            <person name="Jiang H."/>
            <person name="Zou Z."/>
            <person name="Marshall J."/>
            <person name="Elpidina E."/>
            <person name="Vinokurov K."/>
            <person name="Oppert C."/>
            <person name="Zou Z."/>
            <person name="Evans J."/>
            <person name="Lu Z."/>
            <person name="Zhao P."/>
            <person name="Sumathipala N."/>
            <person name="Altincicek B."/>
            <person name="Vilcinskas A."/>
            <person name="Williams M."/>
            <person name="Hultmark D."/>
            <person name="Hetru C."/>
            <person name="Jiang H."/>
            <person name="Grimmelikhuijzen C.J."/>
            <person name="Hauser F."/>
            <person name="Cazzamali G."/>
            <person name="Williamson M."/>
            <person name="Park Y."/>
            <person name="Li B."/>
            <person name="Tanaka Y."/>
            <person name="Predel R."/>
            <person name="Neupert S."/>
            <person name="Schachtner J."/>
            <person name="Verleyen P."/>
            <person name="Raible F."/>
            <person name="Bork P."/>
            <person name="Friedrich M."/>
            <person name="Walden K.K."/>
            <person name="Robertson H.M."/>
            <person name="Angeli S."/>
            <person name="Foret S."/>
            <person name="Bucher G."/>
            <person name="Schuetz S."/>
            <person name="Maleszka R."/>
            <person name="Wimmer E.A."/>
            <person name="Beeman R.W."/>
            <person name="Lorenzen M."/>
            <person name="Tomoyasu Y."/>
            <person name="Miller S.C."/>
            <person name="Grossmann D."/>
            <person name="Bucher G."/>
        </authorList>
    </citation>
    <scope>NUCLEOTIDE SEQUENCE [LARGE SCALE GENOMIC DNA]</scope>
    <source>
        <strain evidence="2 3">Georgia GA2</strain>
    </source>
</reference>
<gene>
    <name evidence="2" type="primary">GLEAN_04353</name>
    <name evidence="2" type="ORF">TcasGA2_TC004353</name>
</gene>
<evidence type="ECO:0000313" key="3">
    <source>
        <dbReference type="Proteomes" id="UP000007266"/>
    </source>
</evidence>